<dbReference type="GO" id="GO:0009279">
    <property type="term" value="C:cell outer membrane"/>
    <property type="evidence" value="ECO:0007669"/>
    <property type="project" value="UniProtKB-SubCell"/>
</dbReference>
<evidence type="ECO:0000256" key="6">
    <source>
        <dbReference type="ARBA" id="ARBA00023237"/>
    </source>
</evidence>
<proteinExistence type="predicted"/>
<reference evidence="10" key="2">
    <citation type="submission" date="2012-03" db="EMBL/GenBank/DDBJ databases">
        <title>Complete genome sequence of Borrelia crocidurae.</title>
        <authorList>
            <person name="Elbir H."/>
            <person name="Gimenez G."/>
            <person name="Robert C."/>
            <person name="Raoult D."/>
            <person name="Drancourt M."/>
        </authorList>
    </citation>
    <scope>NUCLEOTIDE SEQUENCE [LARGE SCALE GENOMIC DNA]</scope>
    <source>
        <strain evidence="10">Achema</strain>
        <plasmid evidence="10">unnamed3</plasmid>
    </source>
</reference>
<evidence type="ECO:0000256" key="5">
    <source>
        <dbReference type="ARBA" id="ARBA00023139"/>
    </source>
</evidence>
<dbReference type="KEGG" id="bcw:Q7M_1533"/>
<evidence type="ECO:0000256" key="7">
    <source>
        <dbReference type="ARBA" id="ARBA00023288"/>
    </source>
</evidence>
<dbReference type="PROSITE" id="PS51257">
    <property type="entry name" value="PROKAR_LIPOPROTEIN"/>
    <property type="match status" value="1"/>
</dbReference>
<keyword evidence="9" id="KW-0614">Plasmid</keyword>
<keyword evidence="3" id="KW-0732">Signal</keyword>
<dbReference type="EMBL" id="CP003429">
    <property type="protein sequence ID" value="AFI31676.1"/>
    <property type="molecule type" value="Genomic_DNA"/>
</dbReference>
<dbReference type="HOGENOM" id="CLU_054711_2_0_12"/>
<comment type="subcellular location">
    <subcellularLocation>
        <location evidence="2 8">Cell outer membrane</location>
        <topology evidence="2 8">Lipid-anchor</topology>
    </subcellularLocation>
</comment>
<dbReference type="Pfam" id="PF00921">
    <property type="entry name" value="Lipoprotein_2"/>
    <property type="match status" value="1"/>
</dbReference>
<dbReference type="AlphaFoldDB" id="I0FDX0"/>
<sequence length="360" mass="36967">MQIKKAERIKGIILMMMIVMGCNSGGVKGEGQVGGGGDGRGLSGAMMEVGRSAENAFYAFLELVSDVLGFTAKVETKKNEVGNYFDSLGKKLGDASKELEEVVRKSETDTNKGDLSKNPIREVINVAKGILGTLKGHLESLKSIGDGTIVGEAATNKEGVEPDDIELKKAYNALKGIVDIAYKEGVAKPEAGDMAVKVGNADNKDGAKILSTNAAGKPAAGDIGKAAAILTTVGGKEMLASIVKSTEGDAKLSAAASAQTTAMSFARGNTGDHLANEAVKAAAVAGGIALRSLVKTGKLASGGADKAQGGKEEVQAVGISAANKLLVAVEDIVKKTVKNVLEKVKQEVDKIRVPKSAVSE</sequence>
<keyword evidence="6 8" id="KW-0998">Cell outer membrane</keyword>
<evidence type="ECO:0000313" key="9">
    <source>
        <dbReference type="EMBL" id="AFI31676.1"/>
    </source>
</evidence>
<keyword evidence="5 8" id="KW-0564">Palmitate</keyword>
<evidence type="ECO:0000256" key="4">
    <source>
        <dbReference type="ARBA" id="ARBA00023136"/>
    </source>
</evidence>
<evidence type="ECO:0000256" key="1">
    <source>
        <dbReference type="ARBA" id="ARBA00003932"/>
    </source>
</evidence>
<geneLocation type="plasmid" evidence="10">
    <name>unnamed3</name>
</geneLocation>
<evidence type="ECO:0000256" key="3">
    <source>
        <dbReference type="ARBA" id="ARBA00022729"/>
    </source>
</evidence>
<dbReference type="SUPFAM" id="SSF74748">
    <property type="entry name" value="Variable surface antigen VlsE"/>
    <property type="match status" value="1"/>
</dbReference>
<evidence type="ECO:0000313" key="10">
    <source>
        <dbReference type="Proteomes" id="UP000005212"/>
    </source>
</evidence>
<evidence type="ECO:0000256" key="2">
    <source>
        <dbReference type="ARBA" id="ARBA00004459"/>
    </source>
</evidence>
<keyword evidence="7 8" id="KW-0449">Lipoprotein</keyword>
<keyword evidence="4 8" id="KW-0472">Membrane</keyword>
<protein>
    <recommendedName>
        <fullName evidence="8">Variable large protein</fullName>
    </recommendedName>
</protein>
<organism evidence="9 10">
    <name type="scientific">Borrelia crocidurae (strain Achema)</name>
    <dbReference type="NCBI Taxonomy" id="1155096"/>
    <lineage>
        <taxon>Bacteria</taxon>
        <taxon>Pseudomonadati</taxon>
        <taxon>Spirochaetota</taxon>
        <taxon>Spirochaetia</taxon>
        <taxon>Spirochaetales</taxon>
        <taxon>Borreliaceae</taxon>
        <taxon>Borrelia</taxon>
    </lineage>
</organism>
<dbReference type="RefSeq" id="WP_014696662.1">
    <property type="nucleotide sequence ID" value="NC_017809.1"/>
</dbReference>
<comment type="function">
    <text evidence="1 8">The Vlp and Vsp proteins are antigenically distinct proteins, only one vlp or vsp gene is transcriptionally active at any one time. Switching between these genes is a mechanism of host immune response evasion.</text>
</comment>
<gene>
    <name evidence="9" type="ordered locus">Q7M_1533</name>
</gene>
<evidence type="ECO:0000256" key="8">
    <source>
        <dbReference type="RuleBase" id="RU363105"/>
    </source>
</evidence>
<dbReference type="PATRIC" id="fig|1155096.3.peg.917"/>
<dbReference type="Proteomes" id="UP000005212">
    <property type="component" value="Plasmid unnamed3"/>
</dbReference>
<name>I0FDX0_BORCA</name>
<reference evidence="9 10" key="1">
    <citation type="journal article" date="2012" name="J. Bacteriol.">
        <title>Complete Genome Sequence of Borrelia crocidurae.</title>
        <authorList>
            <person name="Elbir H."/>
            <person name="Gimenez G."/>
            <person name="Robert C."/>
            <person name="Bergstrom S."/>
            <person name="Cutler S."/>
            <person name="Raoult D."/>
            <person name="Drancourt M."/>
        </authorList>
    </citation>
    <scope>NUCLEOTIDE SEQUENCE [LARGE SCALE GENOMIC DNA]</scope>
    <source>
        <strain evidence="9 10">Achema</strain>
        <plasmid evidence="10">unnamed3</plasmid>
    </source>
</reference>
<dbReference type="InterPro" id="IPR000680">
    <property type="entry name" value="Borrelia_lipo"/>
</dbReference>
<accession>I0FDX0</accession>